<evidence type="ECO:0000256" key="3">
    <source>
        <dbReference type="ARBA" id="ARBA00022842"/>
    </source>
</evidence>
<dbReference type="EMBL" id="JAAZIL010000085">
    <property type="protein sequence ID" value="NLZ24761.1"/>
    <property type="molecule type" value="Genomic_DNA"/>
</dbReference>
<evidence type="ECO:0008006" key="9">
    <source>
        <dbReference type="Google" id="ProtNLM"/>
    </source>
</evidence>
<dbReference type="PANTHER" id="PTHR11702:SF44">
    <property type="entry name" value="GTP-BINDING PROTEIN OBGC, CHLOROPLASTIC"/>
    <property type="match status" value="1"/>
</dbReference>
<dbReference type="Gene3D" id="2.70.210.12">
    <property type="entry name" value="GTP1/OBG domain"/>
    <property type="match status" value="1"/>
</dbReference>
<dbReference type="InterPro" id="IPR045086">
    <property type="entry name" value="OBG_GTPase"/>
</dbReference>
<dbReference type="PIRSF" id="PIRSF002401">
    <property type="entry name" value="GTP_bd_Obg/CgtA"/>
    <property type="match status" value="1"/>
</dbReference>
<name>A0A847VE47_9BACT</name>
<feature type="domain" description="Obg" evidence="6">
    <location>
        <begin position="1"/>
        <end position="151"/>
    </location>
</feature>
<dbReference type="SUPFAM" id="SSF52540">
    <property type="entry name" value="P-loop containing nucleoside triphosphate hydrolases"/>
    <property type="match status" value="1"/>
</dbReference>
<dbReference type="PRINTS" id="PR00326">
    <property type="entry name" value="GTP1OBG"/>
</dbReference>
<comment type="caution">
    <text evidence="7">The sequence shown here is derived from an EMBL/GenBank/DDBJ whole genome shotgun (WGS) entry which is preliminary data.</text>
</comment>
<organism evidence="7 8">
    <name type="scientific">Candidatus Dojkabacteria bacterium</name>
    <dbReference type="NCBI Taxonomy" id="2099670"/>
    <lineage>
        <taxon>Bacteria</taxon>
        <taxon>Candidatus Dojkabacteria</taxon>
    </lineage>
</organism>
<dbReference type="InterPro" id="IPR036726">
    <property type="entry name" value="GTP1_OBG_dom_sf"/>
</dbReference>
<accession>A0A847VE47</accession>
<evidence type="ECO:0000256" key="2">
    <source>
        <dbReference type="ARBA" id="ARBA00022741"/>
    </source>
</evidence>
<reference evidence="7 8" key="1">
    <citation type="journal article" date="2020" name="Biotechnol. Biofuels">
        <title>New insights from the biogas microbiome by comprehensive genome-resolved metagenomics of nearly 1600 species originating from multiple anaerobic digesters.</title>
        <authorList>
            <person name="Campanaro S."/>
            <person name="Treu L."/>
            <person name="Rodriguez-R L.M."/>
            <person name="Kovalovszki A."/>
            <person name="Ziels R.M."/>
            <person name="Maus I."/>
            <person name="Zhu X."/>
            <person name="Kougias P.G."/>
            <person name="Basile A."/>
            <person name="Luo G."/>
            <person name="Schluter A."/>
            <person name="Konstantinidis K.T."/>
            <person name="Angelidaki I."/>
        </authorList>
    </citation>
    <scope>NUCLEOTIDE SEQUENCE [LARGE SCALE GENOMIC DNA]</scope>
    <source>
        <strain evidence="7">AS19jrsBPTG_9</strain>
    </source>
</reference>
<proteinExistence type="inferred from homology"/>
<dbReference type="GO" id="GO:0042254">
    <property type="term" value="P:ribosome biogenesis"/>
    <property type="evidence" value="ECO:0007669"/>
    <property type="project" value="UniProtKB-UniRule"/>
</dbReference>
<evidence type="ECO:0000259" key="5">
    <source>
        <dbReference type="PROSITE" id="PS51710"/>
    </source>
</evidence>
<keyword evidence="4" id="KW-0342">GTP-binding</keyword>
<evidence type="ECO:0000313" key="7">
    <source>
        <dbReference type="EMBL" id="NLZ24761.1"/>
    </source>
</evidence>
<dbReference type="GO" id="GO:0003924">
    <property type="term" value="F:GTPase activity"/>
    <property type="evidence" value="ECO:0007669"/>
    <property type="project" value="InterPro"/>
</dbReference>
<dbReference type="PANTHER" id="PTHR11702">
    <property type="entry name" value="DEVELOPMENTALLY REGULATED GTP-BINDING PROTEIN-RELATED"/>
    <property type="match status" value="1"/>
</dbReference>
<evidence type="ECO:0000259" key="6">
    <source>
        <dbReference type="PROSITE" id="PS51883"/>
    </source>
</evidence>
<evidence type="ECO:0000256" key="4">
    <source>
        <dbReference type="ARBA" id="ARBA00023134"/>
    </source>
</evidence>
<dbReference type="Gene3D" id="3.40.50.300">
    <property type="entry name" value="P-loop containing nucleotide triphosphate hydrolases"/>
    <property type="match status" value="1"/>
</dbReference>
<dbReference type="SUPFAM" id="SSF82051">
    <property type="entry name" value="Obg GTP-binding protein N-terminal domain"/>
    <property type="match status" value="1"/>
</dbReference>
<dbReference type="Pfam" id="PF01018">
    <property type="entry name" value="GTP1_OBG"/>
    <property type="match status" value="1"/>
</dbReference>
<dbReference type="GO" id="GO:0005525">
    <property type="term" value="F:GTP binding"/>
    <property type="evidence" value="ECO:0007669"/>
    <property type="project" value="UniProtKB-KW"/>
</dbReference>
<dbReference type="InterPro" id="IPR006169">
    <property type="entry name" value="GTP1_OBG_dom"/>
</dbReference>
<dbReference type="InterPro" id="IPR027417">
    <property type="entry name" value="P-loop_NTPase"/>
</dbReference>
<dbReference type="InterPro" id="IPR006073">
    <property type="entry name" value="GTP-bd"/>
</dbReference>
<dbReference type="PROSITE" id="PS51710">
    <property type="entry name" value="G_OBG"/>
    <property type="match status" value="1"/>
</dbReference>
<keyword evidence="2" id="KW-0547">Nucleotide-binding</keyword>
<dbReference type="Proteomes" id="UP000564033">
    <property type="component" value="Unassembled WGS sequence"/>
</dbReference>
<dbReference type="PROSITE" id="PS51883">
    <property type="entry name" value="OBG"/>
    <property type="match status" value="1"/>
</dbReference>
<comment type="similarity">
    <text evidence="1">Belongs to the TRAFAC class OBG-HflX-like GTPase superfamily. OBG GTPase family.</text>
</comment>
<keyword evidence="3" id="KW-0460">Magnesium</keyword>
<evidence type="ECO:0000256" key="1">
    <source>
        <dbReference type="ARBA" id="ARBA00007699"/>
    </source>
</evidence>
<feature type="domain" description="OBG-type G" evidence="5">
    <location>
        <begin position="152"/>
        <end position="314"/>
    </location>
</feature>
<dbReference type="InterPro" id="IPR014100">
    <property type="entry name" value="GTP-bd_Obg/CgtA"/>
</dbReference>
<dbReference type="Pfam" id="PF01926">
    <property type="entry name" value="MMR_HSR1"/>
    <property type="match status" value="1"/>
</dbReference>
<protein>
    <recommendedName>
        <fullName evidence="9">GTPase ObgE</fullName>
    </recommendedName>
</protein>
<sequence>MKDTTEILIQSGDGGEGLVAFSKSKKAIGGDGGRGGDIYLVGDRNVFDLSKIHNIKEFRAENGFNGEKNRRTGKQGEGIEIHVPLITKVFNEDGSEIITISKANHKVRILAGGNGGYGNFSHRDQGWDGRYLRTRGEMGERKRIKLELNLKADIVFLGYPNAGKSSVVNALSNAKYRVAPYEFTTLEPQLAVMDYYTLMDLPGIIEDTHKGKGLGSNFVKHTKYSKLLVHCISLENEDLMKTYQSTREEFKNLSEYLYSLPELVLFTKADIYSLDKLEEVTKKIKEEFPDSIVISVYRKEDLERLKEELKKRLSSTS</sequence>
<dbReference type="AlphaFoldDB" id="A0A847VE47"/>
<dbReference type="GO" id="GO:0000287">
    <property type="term" value="F:magnesium ion binding"/>
    <property type="evidence" value="ECO:0007669"/>
    <property type="project" value="InterPro"/>
</dbReference>
<evidence type="ECO:0000313" key="8">
    <source>
        <dbReference type="Proteomes" id="UP000564033"/>
    </source>
</evidence>
<dbReference type="InterPro" id="IPR031167">
    <property type="entry name" value="G_OBG"/>
</dbReference>
<gene>
    <name evidence="7" type="ORF">GX888_03400</name>
</gene>